<accession>A0AA36MD96</accession>
<reference evidence="1" key="1">
    <citation type="submission" date="2023-07" db="EMBL/GenBank/DDBJ databases">
        <authorList>
            <consortium name="CYATHOMIX"/>
        </authorList>
    </citation>
    <scope>NUCLEOTIDE SEQUENCE</scope>
    <source>
        <strain evidence="1">N/A</strain>
    </source>
</reference>
<dbReference type="Proteomes" id="UP001176961">
    <property type="component" value="Unassembled WGS sequence"/>
</dbReference>
<name>A0AA36MD96_CYLNA</name>
<gene>
    <name evidence="1" type="ORF">CYNAS_LOCUS17881</name>
</gene>
<sequence>MFTVLRSSLIADKGFIKVKPTTHLLAGLKVAIKSSTRRLWGMIFHELRQSFTHLGLCHIRIFVGYTSLLRRKINTIS</sequence>
<proteinExistence type="predicted"/>
<protein>
    <submittedName>
        <fullName evidence="1">Uncharacterized protein</fullName>
    </submittedName>
</protein>
<dbReference type="EMBL" id="CATQJL010000316">
    <property type="protein sequence ID" value="CAJ0605898.1"/>
    <property type="molecule type" value="Genomic_DNA"/>
</dbReference>
<evidence type="ECO:0000313" key="1">
    <source>
        <dbReference type="EMBL" id="CAJ0605898.1"/>
    </source>
</evidence>
<comment type="caution">
    <text evidence="1">The sequence shown here is derived from an EMBL/GenBank/DDBJ whole genome shotgun (WGS) entry which is preliminary data.</text>
</comment>
<organism evidence="1 2">
    <name type="scientific">Cylicocyclus nassatus</name>
    <name type="common">Nematode worm</name>
    <dbReference type="NCBI Taxonomy" id="53992"/>
    <lineage>
        <taxon>Eukaryota</taxon>
        <taxon>Metazoa</taxon>
        <taxon>Ecdysozoa</taxon>
        <taxon>Nematoda</taxon>
        <taxon>Chromadorea</taxon>
        <taxon>Rhabditida</taxon>
        <taxon>Rhabditina</taxon>
        <taxon>Rhabditomorpha</taxon>
        <taxon>Strongyloidea</taxon>
        <taxon>Strongylidae</taxon>
        <taxon>Cylicocyclus</taxon>
    </lineage>
</organism>
<dbReference type="AlphaFoldDB" id="A0AA36MD96"/>
<evidence type="ECO:0000313" key="2">
    <source>
        <dbReference type="Proteomes" id="UP001176961"/>
    </source>
</evidence>
<keyword evidence="2" id="KW-1185">Reference proteome</keyword>